<evidence type="ECO:0000313" key="2">
    <source>
        <dbReference type="Proteomes" id="UP001283361"/>
    </source>
</evidence>
<accession>A0AAE1DZ56</accession>
<comment type="caution">
    <text evidence="1">The sequence shown here is derived from an EMBL/GenBank/DDBJ whole genome shotgun (WGS) entry which is preliminary data.</text>
</comment>
<organism evidence="1 2">
    <name type="scientific">Elysia crispata</name>
    <name type="common">lettuce slug</name>
    <dbReference type="NCBI Taxonomy" id="231223"/>
    <lineage>
        <taxon>Eukaryota</taxon>
        <taxon>Metazoa</taxon>
        <taxon>Spiralia</taxon>
        <taxon>Lophotrochozoa</taxon>
        <taxon>Mollusca</taxon>
        <taxon>Gastropoda</taxon>
        <taxon>Heterobranchia</taxon>
        <taxon>Euthyneura</taxon>
        <taxon>Panpulmonata</taxon>
        <taxon>Sacoglossa</taxon>
        <taxon>Placobranchoidea</taxon>
        <taxon>Plakobranchidae</taxon>
        <taxon>Elysia</taxon>
    </lineage>
</organism>
<gene>
    <name evidence="1" type="ORF">RRG08_031924</name>
</gene>
<protein>
    <submittedName>
        <fullName evidence="1">Uncharacterized protein</fullName>
    </submittedName>
</protein>
<reference evidence="1" key="1">
    <citation type="journal article" date="2023" name="G3 (Bethesda)">
        <title>A reference genome for the long-term kleptoplast-retaining sea slug Elysia crispata morphotype clarki.</title>
        <authorList>
            <person name="Eastman K.E."/>
            <person name="Pendleton A.L."/>
            <person name="Shaikh M.A."/>
            <person name="Suttiyut T."/>
            <person name="Ogas R."/>
            <person name="Tomko P."/>
            <person name="Gavelis G."/>
            <person name="Widhalm J.R."/>
            <person name="Wisecaver J.H."/>
        </authorList>
    </citation>
    <scope>NUCLEOTIDE SEQUENCE</scope>
    <source>
        <strain evidence="1">ECLA1</strain>
    </source>
</reference>
<dbReference type="EMBL" id="JAWDGP010001847">
    <property type="protein sequence ID" value="KAK3787695.1"/>
    <property type="molecule type" value="Genomic_DNA"/>
</dbReference>
<dbReference type="AlphaFoldDB" id="A0AAE1DZ56"/>
<name>A0AAE1DZ56_9GAST</name>
<dbReference type="Proteomes" id="UP001283361">
    <property type="component" value="Unassembled WGS sequence"/>
</dbReference>
<keyword evidence="2" id="KW-1185">Reference proteome</keyword>
<sequence>MWACTFRCRVTWLGVLDMKCEGPTLHGSECHCRPDGLGSGVIVRLTRIKEFNLVEWIRTYPTPSLAYQSNDRV</sequence>
<proteinExistence type="predicted"/>
<evidence type="ECO:0000313" key="1">
    <source>
        <dbReference type="EMBL" id="KAK3787695.1"/>
    </source>
</evidence>